<keyword evidence="8" id="KW-1185">Reference proteome</keyword>
<accession>A0A518ERH2</accession>
<sequence>MDLKLIRNLVRIMERGEVDELEIEDDKAGLRVHLRRGPSGHYATPSVMMMQGGANQPMMSGSGSMLSSGSDVGGSATEAPARAAGVEEITSPMIGTFYAAPSPDADNFTGVGERVGDESVICIIEAMKVMNEIKAECSGEIVEVLVENGEPVEYGQPLFLVKTR</sequence>
<dbReference type="PROSITE" id="PS50968">
    <property type="entry name" value="BIOTINYL_LIPOYL"/>
    <property type="match status" value="1"/>
</dbReference>
<evidence type="ECO:0000256" key="1">
    <source>
        <dbReference type="ARBA" id="ARBA00003761"/>
    </source>
</evidence>
<organism evidence="7 8">
    <name type="scientific">Saltatorellus ferox</name>
    <dbReference type="NCBI Taxonomy" id="2528018"/>
    <lineage>
        <taxon>Bacteria</taxon>
        <taxon>Pseudomonadati</taxon>
        <taxon>Planctomycetota</taxon>
        <taxon>Planctomycetia</taxon>
        <taxon>Planctomycetia incertae sedis</taxon>
        <taxon>Saltatorellus</taxon>
    </lineage>
</organism>
<reference evidence="7 8" key="1">
    <citation type="submission" date="2019-02" db="EMBL/GenBank/DDBJ databases">
        <title>Deep-cultivation of Planctomycetes and their phenomic and genomic characterization uncovers novel biology.</title>
        <authorList>
            <person name="Wiegand S."/>
            <person name="Jogler M."/>
            <person name="Boedeker C."/>
            <person name="Pinto D."/>
            <person name="Vollmers J."/>
            <person name="Rivas-Marin E."/>
            <person name="Kohn T."/>
            <person name="Peeters S.H."/>
            <person name="Heuer A."/>
            <person name="Rast P."/>
            <person name="Oberbeckmann S."/>
            <person name="Bunk B."/>
            <person name="Jeske O."/>
            <person name="Meyerdierks A."/>
            <person name="Storesund J.E."/>
            <person name="Kallscheuer N."/>
            <person name="Luecker S."/>
            <person name="Lage O.M."/>
            <person name="Pohl T."/>
            <person name="Merkel B.J."/>
            <person name="Hornburger P."/>
            <person name="Mueller R.-W."/>
            <person name="Bruemmer F."/>
            <person name="Labrenz M."/>
            <person name="Spormann A.M."/>
            <person name="Op den Camp H."/>
            <person name="Overmann J."/>
            <person name="Amann R."/>
            <person name="Jetten M.S.M."/>
            <person name="Mascher T."/>
            <person name="Medema M.H."/>
            <person name="Devos D.P."/>
            <person name="Kaster A.-K."/>
            <person name="Ovreas L."/>
            <person name="Rohde M."/>
            <person name="Galperin M.Y."/>
            <person name="Jogler C."/>
        </authorList>
    </citation>
    <scope>NUCLEOTIDE SEQUENCE [LARGE SCALE GENOMIC DNA]</scope>
    <source>
        <strain evidence="7 8">Poly30</strain>
    </source>
</reference>
<keyword evidence="4" id="KW-0276">Fatty acid metabolism</keyword>
<evidence type="ECO:0000259" key="6">
    <source>
        <dbReference type="PROSITE" id="PS50968"/>
    </source>
</evidence>
<feature type="region of interest" description="Disordered" evidence="5">
    <location>
        <begin position="58"/>
        <end position="77"/>
    </location>
</feature>
<dbReference type="InterPro" id="IPR050709">
    <property type="entry name" value="Biotin_Carboxyl_Carrier/Decarb"/>
</dbReference>
<dbReference type="CDD" id="cd06850">
    <property type="entry name" value="biotinyl_domain"/>
    <property type="match status" value="1"/>
</dbReference>
<dbReference type="OrthoDB" id="9811735at2"/>
<evidence type="ECO:0000256" key="4">
    <source>
        <dbReference type="RuleBase" id="RU364072"/>
    </source>
</evidence>
<evidence type="ECO:0000256" key="2">
    <source>
        <dbReference type="ARBA" id="ARBA00017562"/>
    </source>
</evidence>
<keyword evidence="4" id="KW-0444">Lipid biosynthesis</keyword>
<gene>
    <name evidence="7" type="primary">accB_2</name>
    <name evidence="7" type="ORF">Poly30_22090</name>
</gene>
<proteinExistence type="predicted"/>
<dbReference type="Pfam" id="PF00364">
    <property type="entry name" value="Biotin_lipoyl"/>
    <property type="match status" value="1"/>
</dbReference>
<comment type="function">
    <text evidence="1 4">This protein is a component of the acetyl coenzyme A carboxylase complex; first, biotin carboxylase catalyzes the carboxylation of the carrier protein and then the transcarboxylase transfers the carboxyl group to form malonyl-CoA.</text>
</comment>
<dbReference type="Gene3D" id="2.40.50.100">
    <property type="match status" value="1"/>
</dbReference>
<dbReference type="GO" id="GO:0006633">
    <property type="term" value="P:fatty acid biosynthetic process"/>
    <property type="evidence" value="ECO:0007669"/>
    <property type="project" value="UniProtKB-UniPathway"/>
</dbReference>
<dbReference type="AlphaFoldDB" id="A0A518ERH2"/>
<feature type="domain" description="Lipoyl-binding" evidence="6">
    <location>
        <begin position="86"/>
        <end position="162"/>
    </location>
</feature>
<dbReference type="GO" id="GO:0003989">
    <property type="term" value="F:acetyl-CoA carboxylase activity"/>
    <property type="evidence" value="ECO:0007669"/>
    <property type="project" value="InterPro"/>
</dbReference>
<dbReference type="InterPro" id="IPR001249">
    <property type="entry name" value="AcCoA_biotinCC"/>
</dbReference>
<protein>
    <recommendedName>
        <fullName evidence="2 4">Biotin carboxyl carrier protein of acetyl-CoA carboxylase</fullName>
    </recommendedName>
</protein>
<dbReference type="PRINTS" id="PR01071">
    <property type="entry name" value="ACOABIOTINCC"/>
</dbReference>
<keyword evidence="4" id="KW-0443">Lipid metabolism</keyword>
<dbReference type="UniPathway" id="UPA00094"/>
<feature type="compositionally biased region" description="Low complexity" evidence="5">
    <location>
        <begin position="58"/>
        <end position="75"/>
    </location>
</feature>
<dbReference type="Proteomes" id="UP000320390">
    <property type="component" value="Chromosome"/>
</dbReference>
<dbReference type="InterPro" id="IPR011053">
    <property type="entry name" value="Single_hybrid_motif"/>
</dbReference>
<comment type="pathway">
    <text evidence="4">Lipid metabolism; fatty acid biosynthesis.</text>
</comment>
<dbReference type="SUPFAM" id="SSF51230">
    <property type="entry name" value="Single hybrid motif"/>
    <property type="match status" value="1"/>
</dbReference>
<name>A0A518ERH2_9BACT</name>
<dbReference type="PANTHER" id="PTHR45266">
    <property type="entry name" value="OXALOACETATE DECARBOXYLASE ALPHA CHAIN"/>
    <property type="match status" value="1"/>
</dbReference>
<dbReference type="GO" id="GO:0009317">
    <property type="term" value="C:acetyl-CoA carboxylase complex"/>
    <property type="evidence" value="ECO:0007669"/>
    <property type="project" value="InterPro"/>
</dbReference>
<dbReference type="NCBIfam" id="TIGR00531">
    <property type="entry name" value="BCCP"/>
    <property type="match status" value="1"/>
</dbReference>
<dbReference type="EMBL" id="CP036434">
    <property type="protein sequence ID" value="QDV06694.1"/>
    <property type="molecule type" value="Genomic_DNA"/>
</dbReference>
<evidence type="ECO:0000313" key="8">
    <source>
        <dbReference type="Proteomes" id="UP000320390"/>
    </source>
</evidence>
<dbReference type="PANTHER" id="PTHR45266:SF3">
    <property type="entry name" value="OXALOACETATE DECARBOXYLASE ALPHA CHAIN"/>
    <property type="match status" value="1"/>
</dbReference>
<evidence type="ECO:0000256" key="5">
    <source>
        <dbReference type="SAM" id="MobiDB-lite"/>
    </source>
</evidence>
<evidence type="ECO:0000256" key="3">
    <source>
        <dbReference type="ARBA" id="ARBA00023267"/>
    </source>
</evidence>
<evidence type="ECO:0000313" key="7">
    <source>
        <dbReference type="EMBL" id="QDV06694.1"/>
    </source>
</evidence>
<dbReference type="InterPro" id="IPR000089">
    <property type="entry name" value="Biotin_lipoyl"/>
</dbReference>
<keyword evidence="3 4" id="KW-0092">Biotin</keyword>
<dbReference type="RefSeq" id="WP_145197092.1">
    <property type="nucleotide sequence ID" value="NZ_CP036434.1"/>
</dbReference>
<keyword evidence="4" id="KW-0275">Fatty acid biosynthesis</keyword>